<gene>
    <name evidence="10" type="ORF">AB4876_06030</name>
</gene>
<dbReference type="InterPro" id="IPR028082">
    <property type="entry name" value="Peripla_BP_I"/>
</dbReference>
<evidence type="ECO:0000256" key="8">
    <source>
        <dbReference type="SAM" id="MobiDB-lite"/>
    </source>
</evidence>
<protein>
    <submittedName>
        <fullName evidence="10">Penicillin-binding protein activator</fullName>
    </submittedName>
</protein>
<evidence type="ECO:0000256" key="2">
    <source>
        <dbReference type="ARBA" id="ARBA00022960"/>
    </source>
</evidence>
<dbReference type="Proteomes" id="UP001557485">
    <property type="component" value="Unassembled WGS sequence"/>
</dbReference>
<keyword evidence="1 9" id="KW-0732">Signal</keyword>
<evidence type="ECO:0000256" key="7">
    <source>
        <dbReference type="ARBA" id="ARBA00023288"/>
    </source>
</evidence>
<keyword evidence="11" id="KW-1185">Reference proteome</keyword>
<evidence type="ECO:0000256" key="9">
    <source>
        <dbReference type="SAM" id="SignalP"/>
    </source>
</evidence>
<dbReference type="InterPro" id="IPR011990">
    <property type="entry name" value="TPR-like_helical_dom_sf"/>
</dbReference>
<dbReference type="Gene3D" id="1.25.40.10">
    <property type="entry name" value="Tetratricopeptide repeat domain"/>
    <property type="match status" value="1"/>
</dbReference>
<dbReference type="SUPFAM" id="SSF53822">
    <property type="entry name" value="Periplasmic binding protein-like I"/>
    <property type="match status" value="1"/>
</dbReference>
<dbReference type="EMBL" id="JBFRYA010000004">
    <property type="protein sequence ID" value="MEX1668461.1"/>
    <property type="molecule type" value="Genomic_DNA"/>
</dbReference>
<sequence>MKTRTFAFALICGLLVSCASTQPPSTIYKRPDTQKPASQPRPNFSAATNFNPATADASLVEQWLSEAAALDTDEAADLLLRAADVLLREGEFARADDVVGELIAPELSSEQALHLAIIRARVRRGHAEFSEALRELTDPLIEAAVIDAPIRQQLQYSQLRASLFQIEGDHLAAAREWIFIDPLLTPSQQSANREAIWLSLMQIPTSTLIENIGSNGNRDYLGWLELASIAKDNQGDIEAQVRQRDAWLARWAKHPARYSLPGGLDKLDDLIIERPDQVALILPVTGRLAAYGKAIRDGFFAAYYETLNLGGSVPTIKQYDSNIGSIDAVYQQVVNDGNKLVIGPLEKENLSALTASHPQSMLLPTLALNRIEGDRFPSGLYQFGLNPEDEAAQIADIALGKGYKRALIITPEGAWGQKVADAFSSRWQQLGGKIVASQTFDASKNNYSKQIKSILNIDKSQSRLQRLQQIIGLRPNYEPYRRTDLDFIFLLARPNEGRAIKPLLAYHYAGDIPVYATSHIYRGSSAPTKDQDINGVRFIDIPWIFNEDSEIRQAINNGIPSSASYQRMYALGVDSFRLHLRLKQLRNGADSKVFGETGTLSLNIFGQIERELSLAEIQNGIAVVNPINTAEQDQP</sequence>
<evidence type="ECO:0000256" key="5">
    <source>
        <dbReference type="ARBA" id="ARBA00023139"/>
    </source>
</evidence>
<evidence type="ECO:0000313" key="11">
    <source>
        <dbReference type="Proteomes" id="UP001557485"/>
    </source>
</evidence>
<dbReference type="PANTHER" id="PTHR38038">
    <property type="entry name" value="PENICILLIN-BINDING PROTEIN ACTIVATOR LPOA"/>
    <property type="match status" value="1"/>
</dbReference>
<name>A0ABV3U3J8_9GAMM</name>
<dbReference type="RefSeq" id="WP_368380748.1">
    <property type="nucleotide sequence ID" value="NZ_JBFRYA010000004.1"/>
</dbReference>
<feature type="compositionally biased region" description="Polar residues" evidence="8">
    <location>
        <begin position="35"/>
        <end position="45"/>
    </location>
</feature>
<dbReference type="PANTHER" id="PTHR38038:SF1">
    <property type="entry name" value="PENICILLIN-BINDING PROTEIN ACTIVATOR LPOA"/>
    <property type="match status" value="1"/>
</dbReference>
<evidence type="ECO:0000256" key="1">
    <source>
        <dbReference type="ARBA" id="ARBA00022729"/>
    </source>
</evidence>
<dbReference type="PROSITE" id="PS51257">
    <property type="entry name" value="PROKAR_LIPOPROTEIN"/>
    <property type="match status" value="1"/>
</dbReference>
<evidence type="ECO:0000256" key="4">
    <source>
        <dbReference type="ARBA" id="ARBA00023136"/>
    </source>
</evidence>
<accession>A0ABV3U3J8</accession>
<evidence type="ECO:0000313" key="10">
    <source>
        <dbReference type="EMBL" id="MEX1668461.1"/>
    </source>
</evidence>
<keyword evidence="6" id="KW-0998">Cell outer membrane</keyword>
<proteinExistence type="predicted"/>
<evidence type="ECO:0000256" key="3">
    <source>
        <dbReference type="ARBA" id="ARBA00022984"/>
    </source>
</evidence>
<reference evidence="10 11" key="1">
    <citation type="journal article" date="2011" name="Int. J. Syst. Evol. Microbiol.">
        <title>Zhongshania antarctica gen. nov., sp. nov. and Zhongshania guokunii sp. nov., gammaproteobacteria respectively isolated from coastal attached (fast) ice and surface seawater of the Antarctic.</title>
        <authorList>
            <person name="Li H.J."/>
            <person name="Zhang X.Y."/>
            <person name="Chen C.X."/>
            <person name="Zhang Y.J."/>
            <person name="Gao Z.M."/>
            <person name="Yu Y."/>
            <person name="Chen X.L."/>
            <person name="Chen B."/>
            <person name="Zhang Y.Z."/>
        </authorList>
    </citation>
    <scope>NUCLEOTIDE SEQUENCE [LARGE SCALE GENOMIC DNA]</scope>
    <source>
        <strain evidence="10 11">ZS6-22T</strain>
    </source>
</reference>
<feature type="chain" id="PRO_5046632839" evidence="9">
    <location>
        <begin position="22"/>
        <end position="635"/>
    </location>
</feature>
<keyword evidence="7" id="KW-0449">Lipoprotein</keyword>
<dbReference type="Pfam" id="PF04348">
    <property type="entry name" value="LppC"/>
    <property type="match status" value="1"/>
</dbReference>
<feature type="signal peptide" evidence="9">
    <location>
        <begin position="1"/>
        <end position="21"/>
    </location>
</feature>
<comment type="caution">
    <text evidence="10">The sequence shown here is derived from an EMBL/GenBank/DDBJ whole genome shotgun (WGS) entry which is preliminary data.</text>
</comment>
<keyword evidence="5" id="KW-0564">Palmitate</keyword>
<dbReference type="Gene3D" id="1.25.40.650">
    <property type="match status" value="1"/>
</dbReference>
<keyword evidence="2" id="KW-0133">Cell shape</keyword>
<dbReference type="InterPro" id="IPR007443">
    <property type="entry name" value="LpoA"/>
</dbReference>
<dbReference type="CDD" id="cd06339">
    <property type="entry name" value="PBP1_YraM_LppC_lipoprotein-like"/>
    <property type="match status" value="1"/>
</dbReference>
<keyword evidence="4" id="KW-0472">Membrane</keyword>
<dbReference type="Gene3D" id="3.40.50.2300">
    <property type="match status" value="2"/>
</dbReference>
<evidence type="ECO:0000256" key="6">
    <source>
        <dbReference type="ARBA" id="ARBA00023237"/>
    </source>
</evidence>
<feature type="region of interest" description="Disordered" evidence="8">
    <location>
        <begin position="25"/>
        <end position="45"/>
    </location>
</feature>
<organism evidence="10 11">
    <name type="scientific">Zhongshania guokunii</name>
    <dbReference type="NCBI Taxonomy" id="641783"/>
    <lineage>
        <taxon>Bacteria</taxon>
        <taxon>Pseudomonadati</taxon>
        <taxon>Pseudomonadota</taxon>
        <taxon>Gammaproteobacteria</taxon>
        <taxon>Cellvibrionales</taxon>
        <taxon>Spongiibacteraceae</taxon>
        <taxon>Zhongshania</taxon>
    </lineage>
</organism>
<keyword evidence="3" id="KW-0573">Peptidoglycan synthesis</keyword>